<name>A0A1H8HHB8_9ACTN</name>
<evidence type="ECO:0000313" key="3">
    <source>
        <dbReference type="Proteomes" id="UP000198953"/>
    </source>
</evidence>
<keyword evidence="1" id="KW-0472">Membrane</keyword>
<dbReference type="RefSeq" id="WP_091105451.1">
    <property type="nucleotide sequence ID" value="NZ_FOBF01000029.1"/>
</dbReference>
<dbReference type="Proteomes" id="UP000198953">
    <property type="component" value="Unassembled WGS sequence"/>
</dbReference>
<feature type="transmembrane region" description="Helical" evidence="1">
    <location>
        <begin position="482"/>
        <end position="503"/>
    </location>
</feature>
<feature type="transmembrane region" description="Helical" evidence="1">
    <location>
        <begin position="250"/>
        <end position="269"/>
    </location>
</feature>
<feature type="transmembrane region" description="Helical" evidence="1">
    <location>
        <begin position="281"/>
        <end position="302"/>
    </location>
</feature>
<feature type="transmembrane region" description="Helical" evidence="1">
    <location>
        <begin position="309"/>
        <end position="327"/>
    </location>
</feature>
<keyword evidence="1" id="KW-1133">Transmembrane helix</keyword>
<evidence type="ECO:0000256" key="1">
    <source>
        <dbReference type="SAM" id="Phobius"/>
    </source>
</evidence>
<proteinExistence type="predicted"/>
<protein>
    <recommendedName>
        <fullName evidence="4">4-amino-4-deoxy-L-arabinose transferase</fullName>
    </recommendedName>
</protein>
<feature type="transmembrane region" description="Helical" evidence="1">
    <location>
        <begin position="371"/>
        <end position="390"/>
    </location>
</feature>
<dbReference type="EMBL" id="FOBF01000029">
    <property type="protein sequence ID" value="SEN55671.1"/>
    <property type="molecule type" value="Genomic_DNA"/>
</dbReference>
<reference evidence="2 3" key="1">
    <citation type="submission" date="2016-10" db="EMBL/GenBank/DDBJ databases">
        <authorList>
            <person name="de Groot N.N."/>
        </authorList>
    </citation>
    <scope>NUCLEOTIDE SEQUENCE [LARGE SCALE GENOMIC DNA]</scope>
    <source>
        <strain evidence="2 3">DSM 43357</strain>
    </source>
</reference>
<feature type="transmembrane region" description="Helical" evidence="1">
    <location>
        <begin position="95"/>
        <end position="112"/>
    </location>
</feature>
<dbReference type="AlphaFoldDB" id="A0A1H8HHB8"/>
<feature type="transmembrane region" description="Helical" evidence="1">
    <location>
        <begin position="515"/>
        <end position="535"/>
    </location>
</feature>
<feature type="transmembrane region" description="Helical" evidence="1">
    <location>
        <begin position="547"/>
        <end position="567"/>
    </location>
</feature>
<feature type="transmembrane region" description="Helical" evidence="1">
    <location>
        <begin position="579"/>
        <end position="597"/>
    </location>
</feature>
<feature type="transmembrane region" description="Helical" evidence="1">
    <location>
        <begin position="217"/>
        <end position="238"/>
    </location>
</feature>
<keyword evidence="1" id="KW-0812">Transmembrane</keyword>
<dbReference type="OrthoDB" id="3855595at2"/>
<evidence type="ECO:0000313" key="2">
    <source>
        <dbReference type="EMBL" id="SEN55671.1"/>
    </source>
</evidence>
<keyword evidence="3" id="KW-1185">Reference proteome</keyword>
<accession>A0A1H8HHB8</accession>
<feature type="transmembrane region" description="Helical" evidence="1">
    <location>
        <begin position="36"/>
        <end position="54"/>
    </location>
</feature>
<feature type="transmembrane region" description="Helical" evidence="1">
    <location>
        <begin position="132"/>
        <end position="150"/>
    </location>
</feature>
<feature type="transmembrane region" description="Helical" evidence="1">
    <location>
        <begin position="458"/>
        <end position="476"/>
    </location>
</feature>
<gene>
    <name evidence="2" type="ORF">SAMN05660976_07810</name>
</gene>
<organism evidence="2 3">
    <name type="scientific">Nonomuraea pusilla</name>
    <dbReference type="NCBI Taxonomy" id="46177"/>
    <lineage>
        <taxon>Bacteria</taxon>
        <taxon>Bacillati</taxon>
        <taxon>Actinomycetota</taxon>
        <taxon>Actinomycetes</taxon>
        <taxon>Streptosporangiales</taxon>
        <taxon>Streptosporangiaceae</taxon>
        <taxon>Nonomuraea</taxon>
    </lineage>
</organism>
<feature type="transmembrane region" description="Helical" evidence="1">
    <location>
        <begin position="422"/>
        <end position="446"/>
    </location>
</feature>
<feature type="transmembrane region" description="Helical" evidence="1">
    <location>
        <begin position="12"/>
        <end position="30"/>
    </location>
</feature>
<sequence>MGGRDVLRSGWAPALVVVAGAVAVLHAYGVPPLRSALFGLHLAAAVALPGLLLWRMLRGRPGPIGLDVAAGVVLGSAVETLAYLVARWAGAPRAFLLWAAVVIAASVAVPGLRRSWRGPGPPSARVPVRWSWTVAAFAGLPVVWGASGFYRAHGLAWPGNAAPYVDMPYILAVAGEVRHHVPPGSPVVAGAPLDYHWFAFADVAATGWATGIELQTLLYRLWPLPLTAAFAVLLAFTARELTGRWWTGPAALAVTCLVAAPNPVGWTAHLLPSGAVLDGTIWVSPSQTFGTAVFALVVFLLAEVLRAEGRVRTGTWVALALLLVTVAGAKATYLPLLLAGLAVVIVTRRTAWAWRRGPRPRVRAEPRRPAWVAAALTAGCLAGAQAVLYGKATGLLTLEPLAAVQAAIDQAGLRPGTHAAGLTWAMAAALPASWALIWMGAAGALLRREPRSDPACRLLLGVGGAGACATLLLSHVAAGQFYFVQAARPCLALAAVWGVAAVIPARLPRLQRAVLVAAGLAGALSTQVIAAAGGSDAPATGDGAARLVALSYLALGCVLVAGAAGVAAAGRWFPALRGVTLPAAFVLAAGSGLPAAWPERALLAFEMWPMRGSAQIPDGAVRAARWLRGHSRPGDVVATNIPCTPRSAACRSRTFWLSAYSERRVLVEGWGYTTLGNLEARRLGVGLDTVPFWDRRRLADNAAAFLTPSPATIGRLRDAYGVRWLFVNDLSATRADPALGRYAVRRFLSGHCAVYEIPAGAPADVRGAGAGLVRLLPARPVQVALRPSGSRLASPWASRVLP</sequence>
<evidence type="ECO:0008006" key="4">
    <source>
        <dbReference type="Google" id="ProtNLM"/>
    </source>
</evidence>
<feature type="transmembrane region" description="Helical" evidence="1">
    <location>
        <begin position="66"/>
        <end position="89"/>
    </location>
</feature>